<keyword evidence="10" id="KW-1185">Reference proteome</keyword>
<reference evidence="9 10" key="1">
    <citation type="submission" date="2019-11" db="EMBL/GenBank/DDBJ databases">
        <authorList>
            <person name="Li J."/>
        </authorList>
    </citation>
    <scope>NUCLEOTIDE SEQUENCE [LARGE SCALE GENOMIC DNA]</scope>
    <source>
        <strain evidence="9 10">J4</strain>
    </source>
</reference>
<dbReference type="InterPro" id="IPR001406">
    <property type="entry name" value="PsdUridine_synth_TruA"/>
</dbReference>
<dbReference type="FunFam" id="3.30.70.580:FF:000001">
    <property type="entry name" value="tRNA pseudouridine synthase A"/>
    <property type="match status" value="1"/>
</dbReference>
<accession>A0A6G1XB83</accession>
<comment type="caution">
    <text evidence="4">Lacks conserved residue(s) required for the propagation of feature annotation.</text>
</comment>
<comment type="caution">
    <text evidence="9">The sequence shown here is derived from an EMBL/GenBank/DDBJ whole genome shotgun (WGS) entry which is preliminary data.</text>
</comment>
<evidence type="ECO:0000313" key="9">
    <source>
        <dbReference type="EMBL" id="MRG88048.1"/>
    </source>
</evidence>
<dbReference type="EMBL" id="WJNH01000015">
    <property type="protein sequence ID" value="MRG88048.1"/>
    <property type="molecule type" value="Genomic_DNA"/>
</dbReference>
<organism evidence="9 10">
    <name type="scientific">Salinibacillus xinjiangensis</name>
    <dbReference type="NCBI Taxonomy" id="1229268"/>
    <lineage>
        <taxon>Bacteria</taxon>
        <taxon>Bacillati</taxon>
        <taxon>Bacillota</taxon>
        <taxon>Bacilli</taxon>
        <taxon>Bacillales</taxon>
        <taxon>Bacillaceae</taxon>
        <taxon>Salinibacillus</taxon>
    </lineage>
</organism>
<feature type="binding site" evidence="4 6">
    <location>
        <position position="112"/>
    </location>
    <ligand>
        <name>substrate</name>
    </ligand>
</feature>
<evidence type="ECO:0000256" key="5">
    <source>
        <dbReference type="PIRSR" id="PIRSR001430-1"/>
    </source>
</evidence>
<dbReference type="OrthoDB" id="9811823at2"/>
<dbReference type="PANTHER" id="PTHR11142">
    <property type="entry name" value="PSEUDOURIDYLATE SYNTHASE"/>
    <property type="match status" value="1"/>
</dbReference>
<dbReference type="PANTHER" id="PTHR11142:SF0">
    <property type="entry name" value="TRNA PSEUDOURIDINE SYNTHASE-LIKE 1"/>
    <property type="match status" value="1"/>
</dbReference>
<protein>
    <recommendedName>
        <fullName evidence="4">tRNA pseudouridine synthase A</fullName>
        <ecNumber evidence="4">5.4.99.12</ecNumber>
    </recommendedName>
    <alternativeName>
        <fullName evidence="4">tRNA pseudouridine(38-40) synthase</fullName>
    </alternativeName>
    <alternativeName>
        <fullName evidence="4">tRNA pseudouridylate synthase I</fullName>
    </alternativeName>
    <alternativeName>
        <fullName evidence="4">tRNA-uridine isomerase I</fullName>
    </alternativeName>
</protein>
<dbReference type="NCBIfam" id="TIGR00071">
    <property type="entry name" value="hisT_truA"/>
    <property type="match status" value="1"/>
</dbReference>
<dbReference type="CDD" id="cd02570">
    <property type="entry name" value="PseudoU_synth_EcTruA"/>
    <property type="match status" value="1"/>
</dbReference>
<name>A0A6G1XB83_9BACI</name>
<evidence type="ECO:0000256" key="2">
    <source>
        <dbReference type="ARBA" id="ARBA00022694"/>
    </source>
</evidence>
<evidence type="ECO:0000256" key="3">
    <source>
        <dbReference type="ARBA" id="ARBA00023235"/>
    </source>
</evidence>
<dbReference type="Gene3D" id="3.30.70.580">
    <property type="entry name" value="Pseudouridine synthase I, catalytic domain, N-terminal subdomain"/>
    <property type="match status" value="1"/>
</dbReference>
<dbReference type="InterPro" id="IPR020097">
    <property type="entry name" value="PsdUridine_synth_TruA_a/b_dom"/>
</dbReference>
<comment type="function">
    <text evidence="4">Formation of pseudouridine at positions 38, 39 and 40 in the anticodon stem and loop of transfer RNAs.</text>
</comment>
<dbReference type="InterPro" id="IPR020094">
    <property type="entry name" value="TruA/RsuA/RluB/E/F_N"/>
</dbReference>
<keyword evidence="3 4" id="KW-0413">Isomerase</keyword>
<dbReference type="GO" id="GO:0031119">
    <property type="term" value="P:tRNA pseudouridine synthesis"/>
    <property type="evidence" value="ECO:0007669"/>
    <property type="project" value="UniProtKB-UniRule"/>
</dbReference>
<dbReference type="HAMAP" id="MF_00171">
    <property type="entry name" value="TruA"/>
    <property type="match status" value="1"/>
</dbReference>
<feature type="domain" description="Pseudouridine synthase I TruA alpha/beta" evidence="8">
    <location>
        <begin position="10"/>
        <end position="105"/>
    </location>
</feature>
<dbReference type="SUPFAM" id="SSF55120">
    <property type="entry name" value="Pseudouridine synthase"/>
    <property type="match status" value="1"/>
</dbReference>
<dbReference type="GO" id="GO:0003723">
    <property type="term" value="F:RNA binding"/>
    <property type="evidence" value="ECO:0007669"/>
    <property type="project" value="InterPro"/>
</dbReference>
<evidence type="ECO:0000259" key="8">
    <source>
        <dbReference type="Pfam" id="PF01416"/>
    </source>
</evidence>
<dbReference type="Proteomes" id="UP000480185">
    <property type="component" value="Unassembled WGS sequence"/>
</dbReference>
<evidence type="ECO:0000256" key="4">
    <source>
        <dbReference type="HAMAP-Rule" id="MF_00171"/>
    </source>
</evidence>
<dbReference type="InterPro" id="IPR020103">
    <property type="entry name" value="PsdUridine_synth_cat_dom_sf"/>
</dbReference>
<feature type="domain" description="Pseudouridine synthase I TruA alpha/beta" evidence="8">
    <location>
        <begin position="145"/>
        <end position="248"/>
    </location>
</feature>
<dbReference type="GO" id="GO:0160147">
    <property type="term" value="F:tRNA pseudouridine(38-40) synthase activity"/>
    <property type="evidence" value="ECO:0007669"/>
    <property type="project" value="UniProtKB-EC"/>
</dbReference>
<evidence type="ECO:0000256" key="1">
    <source>
        <dbReference type="ARBA" id="ARBA00009375"/>
    </source>
</evidence>
<comment type="similarity">
    <text evidence="1 4 7">Belongs to the tRNA pseudouridine synthase TruA family.</text>
</comment>
<evidence type="ECO:0000256" key="6">
    <source>
        <dbReference type="PIRSR" id="PIRSR001430-2"/>
    </source>
</evidence>
<dbReference type="InterPro" id="IPR020095">
    <property type="entry name" value="PsdUridine_synth_TruA_C"/>
</dbReference>
<dbReference type="EC" id="5.4.99.12" evidence="4"/>
<gene>
    <name evidence="4 9" type="primary">truA</name>
    <name evidence="9" type="ORF">GH754_17470</name>
</gene>
<comment type="subunit">
    <text evidence="4">Homodimer.</text>
</comment>
<proteinExistence type="inferred from homology"/>
<dbReference type="PIRSF" id="PIRSF001430">
    <property type="entry name" value="tRNA_psdUrid_synth"/>
    <property type="match status" value="1"/>
</dbReference>
<dbReference type="AlphaFoldDB" id="A0A6G1XB83"/>
<comment type="catalytic activity">
    <reaction evidence="4 7">
        <text>uridine(38/39/40) in tRNA = pseudouridine(38/39/40) in tRNA</text>
        <dbReference type="Rhea" id="RHEA:22376"/>
        <dbReference type="Rhea" id="RHEA-COMP:10085"/>
        <dbReference type="Rhea" id="RHEA-COMP:10087"/>
        <dbReference type="ChEBI" id="CHEBI:65314"/>
        <dbReference type="ChEBI" id="CHEBI:65315"/>
        <dbReference type="EC" id="5.4.99.12"/>
    </reaction>
</comment>
<dbReference type="RefSeq" id="WP_153729949.1">
    <property type="nucleotide sequence ID" value="NZ_WJNH01000015.1"/>
</dbReference>
<evidence type="ECO:0000313" key="10">
    <source>
        <dbReference type="Proteomes" id="UP000480185"/>
    </source>
</evidence>
<sequence length="248" mass="28569">MMQRMKCTIQYDGTFFYGFQIQPTKRTVQGEIEQALKRMHRNQFVRITPSGRTDAGVHAKGQVFHFDTFLDIEESKWKKALSSLLPGDIFVVAVEKVPEDFHARFGVKVKEYRYQILNQYDPNIFTRQYHWHVPFPLDVEKMKEACPYLEGTHDFTSFSSAKTTVIGDRVRTIYRVECLQEGNELTIRVEGSGFLYNMVRIITGTLVEVGQGKKRPGEVQTILAGKDRTLAGLTAPPQGLFMWKVTYE</sequence>
<keyword evidence="2 4" id="KW-0819">tRNA processing</keyword>
<dbReference type="Pfam" id="PF01416">
    <property type="entry name" value="PseudoU_synth_1"/>
    <property type="match status" value="2"/>
</dbReference>
<evidence type="ECO:0000256" key="7">
    <source>
        <dbReference type="RuleBase" id="RU003792"/>
    </source>
</evidence>
<feature type="active site" description="Nucleophile" evidence="4 5">
    <location>
        <position position="54"/>
    </location>
</feature>
<dbReference type="Gene3D" id="3.30.70.660">
    <property type="entry name" value="Pseudouridine synthase I, catalytic domain, C-terminal subdomain"/>
    <property type="match status" value="1"/>
</dbReference>